<proteinExistence type="predicted"/>
<reference evidence="1" key="1">
    <citation type="submission" date="2014-09" db="EMBL/GenBank/DDBJ databases">
        <authorList>
            <person name="Magalhaes I.L.F."/>
            <person name="Oliveira U."/>
            <person name="Santos F.R."/>
            <person name="Vidigal T.H.D.A."/>
            <person name="Brescovit A.D."/>
            <person name="Santos A.J."/>
        </authorList>
    </citation>
    <scope>NUCLEOTIDE SEQUENCE</scope>
    <source>
        <tissue evidence="1">Shoot tissue taken approximately 20 cm above the soil surface</tissue>
    </source>
</reference>
<dbReference type="AlphaFoldDB" id="A0A0A8ZVS0"/>
<organism evidence="1">
    <name type="scientific">Arundo donax</name>
    <name type="common">Giant reed</name>
    <name type="synonym">Donax arundinaceus</name>
    <dbReference type="NCBI Taxonomy" id="35708"/>
    <lineage>
        <taxon>Eukaryota</taxon>
        <taxon>Viridiplantae</taxon>
        <taxon>Streptophyta</taxon>
        <taxon>Embryophyta</taxon>
        <taxon>Tracheophyta</taxon>
        <taxon>Spermatophyta</taxon>
        <taxon>Magnoliopsida</taxon>
        <taxon>Liliopsida</taxon>
        <taxon>Poales</taxon>
        <taxon>Poaceae</taxon>
        <taxon>PACMAD clade</taxon>
        <taxon>Arundinoideae</taxon>
        <taxon>Arundineae</taxon>
        <taxon>Arundo</taxon>
    </lineage>
</organism>
<accession>A0A0A8ZVS0</accession>
<protein>
    <submittedName>
        <fullName evidence="1">Uncharacterized protein</fullName>
    </submittedName>
</protein>
<reference evidence="1" key="2">
    <citation type="journal article" date="2015" name="Data Brief">
        <title>Shoot transcriptome of the giant reed, Arundo donax.</title>
        <authorList>
            <person name="Barrero R.A."/>
            <person name="Guerrero F.D."/>
            <person name="Moolhuijzen P."/>
            <person name="Goolsby J.A."/>
            <person name="Tidwell J."/>
            <person name="Bellgard S.E."/>
            <person name="Bellgard M.I."/>
        </authorList>
    </citation>
    <scope>NUCLEOTIDE SEQUENCE</scope>
    <source>
        <tissue evidence="1">Shoot tissue taken approximately 20 cm above the soil surface</tissue>
    </source>
</reference>
<dbReference type="EMBL" id="GBRH01256087">
    <property type="protein sequence ID" value="JAD41808.1"/>
    <property type="molecule type" value="Transcribed_RNA"/>
</dbReference>
<sequence length="23" mass="2940">MHLLLTKKQQKKRYWKVTLRLVQ</sequence>
<evidence type="ECO:0000313" key="1">
    <source>
        <dbReference type="EMBL" id="JAD41808.1"/>
    </source>
</evidence>
<name>A0A0A8ZVS0_ARUDO</name>